<name>A0A5B7ENJ6_PORTR</name>
<comment type="caution">
    <text evidence="1">The sequence shown here is derived from an EMBL/GenBank/DDBJ whole genome shotgun (WGS) entry which is preliminary data.</text>
</comment>
<reference evidence="1 2" key="1">
    <citation type="submission" date="2019-05" db="EMBL/GenBank/DDBJ databases">
        <title>Another draft genome of Portunus trituberculatus and its Hox gene families provides insights of decapod evolution.</title>
        <authorList>
            <person name="Jeong J.-H."/>
            <person name="Song I."/>
            <person name="Kim S."/>
            <person name="Choi T."/>
            <person name="Kim D."/>
            <person name="Ryu S."/>
            <person name="Kim W."/>
        </authorList>
    </citation>
    <scope>NUCLEOTIDE SEQUENCE [LARGE SCALE GENOMIC DNA]</scope>
    <source>
        <tissue evidence="1">Muscle</tissue>
    </source>
</reference>
<proteinExistence type="predicted"/>
<dbReference type="EMBL" id="VSRR010003453">
    <property type="protein sequence ID" value="MPC36220.1"/>
    <property type="molecule type" value="Genomic_DNA"/>
</dbReference>
<protein>
    <submittedName>
        <fullName evidence="1">Uncharacterized protein</fullName>
    </submittedName>
</protein>
<sequence length="96" mass="10807">MKRGVKNTAVFRRGKEDMRFNRGKVVFYRLKVRSNTSNVAEVNEEKVKGGIMTLWVVTEKVRPADISGPLSRRTPRLGSESSFLILSEGCVCSKCL</sequence>
<evidence type="ECO:0000313" key="1">
    <source>
        <dbReference type="EMBL" id="MPC36220.1"/>
    </source>
</evidence>
<evidence type="ECO:0000313" key="2">
    <source>
        <dbReference type="Proteomes" id="UP000324222"/>
    </source>
</evidence>
<dbReference type="Proteomes" id="UP000324222">
    <property type="component" value="Unassembled WGS sequence"/>
</dbReference>
<dbReference type="AlphaFoldDB" id="A0A5B7ENJ6"/>
<organism evidence="1 2">
    <name type="scientific">Portunus trituberculatus</name>
    <name type="common">Swimming crab</name>
    <name type="synonym">Neptunus trituberculatus</name>
    <dbReference type="NCBI Taxonomy" id="210409"/>
    <lineage>
        <taxon>Eukaryota</taxon>
        <taxon>Metazoa</taxon>
        <taxon>Ecdysozoa</taxon>
        <taxon>Arthropoda</taxon>
        <taxon>Crustacea</taxon>
        <taxon>Multicrustacea</taxon>
        <taxon>Malacostraca</taxon>
        <taxon>Eumalacostraca</taxon>
        <taxon>Eucarida</taxon>
        <taxon>Decapoda</taxon>
        <taxon>Pleocyemata</taxon>
        <taxon>Brachyura</taxon>
        <taxon>Eubrachyura</taxon>
        <taxon>Portunoidea</taxon>
        <taxon>Portunidae</taxon>
        <taxon>Portuninae</taxon>
        <taxon>Portunus</taxon>
    </lineage>
</organism>
<keyword evidence="2" id="KW-1185">Reference proteome</keyword>
<accession>A0A5B7ENJ6</accession>
<gene>
    <name evidence="1" type="ORF">E2C01_029669</name>
</gene>